<dbReference type="RefSeq" id="WP_148897565.1">
    <property type="nucleotide sequence ID" value="NZ_VNHY01000001.1"/>
</dbReference>
<dbReference type="Proteomes" id="UP000324595">
    <property type="component" value="Unassembled WGS sequence"/>
</dbReference>
<dbReference type="Pfam" id="PF10546">
    <property type="entry name" value="P63C"/>
    <property type="match status" value="1"/>
</dbReference>
<dbReference type="OrthoDB" id="4762429at2"/>
<sequence length="295" mass="34442">MSEDYEIYHASHRGYLKLGNEESYVEIPCAVLENEKRIISQTGLFDAFDRPRKGEKRLEGLPSIIGAKNLLQFVDEEVREKSKPIHYYHTNGTTAVGYDAELIPLVCELYLKADEAGVAVASQESIIEHARILVRSLAKVGITALIDEATGYQYDREKDELQKLLSKYIAEDFLKWQSRFPRKFYKEAFRLHDWEYDPMSLKRPGYLGKFTNKYVYEQMPPGVLEELRKRNPTNEKGRRARKHHQHLSPEIGVQHLERHLTKLITVMELSDNVNQFESNFQRVFENNHQLTLELD</sequence>
<proteinExistence type="predicted"/>
<dbReference type="AlphaFoldDB" id="A0A5D3YL51"/>
<evidence type="ECO:0000313" key="3">
    <source>
        <dbReference type="Proteomes" id="UP000324595"/>
    </source>
</evidence>
<evidence type="ECO:0000259" key="1">
    <source>
        <dbReference type="Pfam" id="PF10546"/>
    </source>
</evidence>
<dbReference type="InterPro" id="IPR018874">
    <property type="entry name" value="Phage_Mx8_p63_C"/>
</dbReference>
<dbReference type="EMBL" id="VNHY01000001">
    <property type="protein sequence ID" value="TYP94875.1"/>
    <property type="molecule type" value="Genomic_DNA"/>
</dbReference>
<feature type="domain" description="Bacteriophage Mx8 p63 C-terminal" evidence="1">
    <location>
        <begin position="164"/>
        <end position="256"/>
    </location>
</feature>
<gene>
    <name evidence="2" type="ORF">LX73_0165</name>
</gene>
<keyword evidence="3" id="KW-1185">Reference proteome</keyword>
<reference evidence="2 3" key="1">
    <citation type="submission" date="2019-07" db="EMBL/GenBank/DDBJ databases">
        <title>Genomic Encyclopedia of Archaeal and Bacterial Type Strains, Phase II (KMG-II): from individual species to whole genera.</title>
        <authorList>
            <person name="Goeker M."/>
        </authorList>
    </citation>
    <scope>NUCLEOTIDE SEQUENCE [LARGE SCALE GENOMIC DNA]</scope>
    <source>
        <strain evidence="2 3">DSM 21935</strain>
    </source>
</reference>
<organism evidence="2 3">
    <name type="scientific">Fodinibius salinus</name>
    <dbReference type="NCBI Taxonomy" id="860790"/>
    <lineage>
        <taxon>Bacteria</taxon>
        <taxon>Pseudomonadati</taxon>
        <taxon>Balneolota</taxon>
        <taxon>Balneolia</taxon>
        <taxon>Balneolales</taxon>
        <taxon>Balneolaceae</taxon>
        <taxon>Fodinibius</taxon>
    </lineage>
</organism>
<comment type="caution">
    <text evidence="2">The sequence shown here is derived from an EMBL/GenBank/DDBJ whole genome shotgun (WGS) entry which is preliminary data.</text>
</comment>
<accession>A0A5D3YL51</accession>
<evidence type="ECO:0000313" key="2">
    <source>
        <dbReference type="EMBL" id="TYP94875.1"/>
    </source>
</evidence>
<name>A0A5D3YL51_9BACT</name>
<protein>
    <submittedName>
        <fullName evidence="2">P63C domain-containing protein</fullName>
    </submittedName>
</protein>